<organism evidence="2 3">
    <name type="scientific">Flavobacterium psychroterrae</name>
    <dbReference type="NCBI Taxonomy" id="2133767"/>
    <lineage>
        <taxon>Bacteria</taxon>
        <taxon>Pseudomonadati</taxon>
        <taxon>Bacteroidota</taxon>
        <taxon>Flavobacteriia</taxon>
        <taxon>Flavobacteriales</taxon>
        <taxon>Flavobacteriaceae</taxon>
        <taxon>Flavobacterium</taxon>
    </lineage>
</organism>
<evidence type="ECO:0000256" key="1">
    <source>
        <dbReference type="ARBA" id="ARBA00023125"/>
    </source>
</evidence>
<evidence type="ECO:0000313" key="3">
    <source>
        <dbReference type="Proteomes" id="UP000722625"/>
    </source>
</evidence>
<name>A0ABS5PBX6_9FLAO</name>
<dbReference type="InterPro" id="IPR037923">
    <property type="entry name" value="HTH-like"/>
</dbReference>
<dbReference type="EMBL" id="JAGYVZ010000008">
    <property type="protein sequence ID" value="MBS7231335.1"/>
    <property type="molecule type" value="Genomic_DNA"/>
</dbReference>
<evidence type="ECO:0008006" key="4">
    <source>
        <dbReference type="Google" id="ProtNLM"/>
    </source>
</evidence>
<comment type="caution">
    <text evidence="2">The sequence shown here is derived from an EMBL/GenBank/DDBJ whole genome shotgun (WGS) entry which is preliminary data.</text>
</comment>
<accession>A0ABS5PBX6</accession>
<evidence type="ECO:0000313" key="2">
    <source>
        <dbReference type="EMBL" id="MBS7231335.1"/>
    </source>
</evidence>
<sequence>MNLPVFSYIDNDDFAIIKLHDMGLKMPYLTPIYRPDYYTLTIIQGGKGTFVVGDHIYELGPQHVFMKQPDLYFSSGWTESPVGYSISFTRFFFEKYFPDGIGANSGKSEHTIPVKEIS</sequence>
<keyword evidence="3" id="KW-1185">Reference proteome</keyword>
<keyword evidence="1" id="KW-0238">DNA-binding</keyword>
<reference evidence="2 3" key="1">
    <citation type="journal article" date="2018" name="Int. J. Syst. Evol. Microbiol.">
        <title>Flavobacterium chryseum sp. nov. and Flavobacterium psychroterrae sp. nov., novel environmental bacteria isolated from Antarctica.</title>
        <authorList>
            <person name="Kralova S."/>
            <person name="Svec P."/>
            <person name="Busse H.J."/>
            <person name="Stankova E."/>
            <person name="Vaczi P."/>
            <person name="Sedlacek I."/>
        </authorList>
    </citation>
    <scope>NUCLEOTIDE SEQUENCE [LARGE SCALE GENOMIC DNA]</scope>
    <source>
        <strain evidence="2 3">CCM 8827</strain>
    </source>
</reference>
<protein>
    <recommendedName>
        <fullName evidence="4">AraC-type arabinose-binding/dimerisation domain-containing protein</fullName>
    </recommendedName>
</protein>
<gene>
    <name evidence="2" type="ORF">KHA90_09885</name>
</gene>
<dbReference type="RefSeq" id="WP_213298639.1">
    <property type="nucleotide sequence ID" value="NZ_JAGYVZ010000008.1"/>
</dbReference>
<dbReference type="Proteomes" id="UP000722625">
    <property type="component" value="Unassembled WGS sequence"/>
</dbReference>
<proteinExistence type="predicted"/>
<dbReference type="SUPFAM" id="SSF51215">
    <property type="entry name" value="Regulatory protein AraC"/>
    <property type="match status" value="1"/>
</dbReference>